<feature type="region of interest" description="Disordered" evidence="1">
    <location>
        <begin position="119"/>
        <end position="166"/>
    </location>
</feature>
<keyword evidence="3" id="KW-1185">Reference proteome</keyword>
<gene>
    <name evidence="2" type="ORF">GSTUAT00005482001</name>
</gene>
<evidence type="ECO:0000256" key="1">
    <source>
        <dbReference type="SAM" id="MobiDB-lite"/>
    </source>
</evidence>
<proteinExistence type="predicted"/>
<dbReference type="Proteomes" id="UP001412239">
    <property type="component" value="Unassembled WGS sequence"/>
</dbReference>
<name>A0A292PUD1_9PEZI</name>
<feature type="compositionally biased region" description="Basic and acidic residues" evidence="1">
    <location>
        <begin position="39"/>
        <end position="50"/>
    </location>
</feature>
<feature type="compositionally biased region" description="Basic residues" evidence="1">
    <location>
        <begin position="51"/>
        <end position="62"/>
    </location>
</feature>
<reference evidence="2" key="1">
    <citation type="submission" date="2015-10" db="EMBL/GenBank/DDBJ databases">
        <authorList>
            <person name="Regsiter A."/>
            <person name="william w."/>
        </authorList>
    </citation>
    <scope>NUCLEOTIDE SEQUENCE</scope>
    <source>
        <strain evidence="2">Montdore</strain>
    </source>
</reference>
<dbReference type="SUPFAM" id="SSF52047">
    <property type="entry name" value="RNI-like"/>
    <property type="match status" value="1"/>
</dbReference>
<accession>A0A292PUD1</accession>
<feature type="compositionally biased region" description="Basic and acidic residues" evidence="1">
    <location>
        <begin position="143"/>
        <end position="166"/>
    </location>
</feature>
<organism evidence="2 3">
    <name type="scientific">Tuber aestivum</name>
    <name type="common">summer truffle</name>
    <dbReference type="NCBI Taxonomy" id="59557"/>
    <lineage>
        <taxon>Eukaryota</taxon>
        <taxon>Fungi</taxon>
        <taxon>Dikarya</taxon>
        <taxon>Ascomycota</taxon>
        <taxon>Pezizomycotina</taxon>
        <taxon>Pezizomycetes</taxon>
        <taxon>Pezizales</taxon>
        <taxon>Tuberaceae</taxon>
        <taxon>Tuber</taxon>
    </lineage>
</organism>
<feature type="compositionally biased region" description="Basic and acidic residues" evidence="1">
    <location>
        <begin position="122"/>
        <end position="134"/>
    </location>
</feature>
<dbReference type="InterPro" id="IPR032675">
    <property type="entry name" value="LRR_dom_sf"/>
</dbReference>
<feature type="region of interest" description="Disordered" evidence="1">
    <location>
        <begin position="1"/>
        <end position="77"/>
    </location>
</feature>
<protein>
    <submittedName>
        <fullName evidence="2">Uncharacterized protein</fullName>
    </submittedName>
</protein>
<sequence length="482" mass="52469">MGRGKSVALKVRKDDSPAGASLGAKLCGGTIPDTPRYTLSEEKSDPGDVHPKKKKKKMRRHEKTSPIPSPVGAEEGSLEDVSTAAAVAAGPKARAHVAISSASAVCPRKRDQTGVVVTASEGPERKRVALKEKNPNPSSSDVHSIDLHRSFPHKSEPKRNARGGNLKDDVIAAPQSASAVDKGTSLLQESFAVGGPVYRALKGLLPQKDFRELVELVEEDAAQAVADLVTKKSYCWSPELLDSFRGSELRFLDLSSPSSPPSEIPIPNKPPALILGSLYQQDQFAALTTLSLRNTQLSNNDLGLLVLLTSLVDLDISNTGLGVHSLHHIVCHHKTLAQLNLSHNQGMDDDCRVPLAALPKLARIYLRGTNISMPGLRRLVTGALPGNCRLLSLPNHCITYLNNRESHYSMDIPDPYAHDPRKLENMNLPELKRNLELHARANSEILLTGSKSELFYRLNNILQSRIADAKIIKVLGREERQV</sequence>
<evidence type="ECO:0000313" key="3">
    <source>
        <dbReference type="Proteomes" id="UP001412239"/>
    </source>
</evidence>
<dbReference type="Gene3D" id="3.80.10.10">
    <property type="entry name" value="Ribonuclease Inhibitor"/>
    <property type="match status" value="1"/>
</dbReference>
<dbReference type="EMBL" id="LN891048">
    <property type="protein sequence ID" value="CUS10401.1"/>
    <property type="molecule type" value="Genomic_DNA"/>
</dbReference>
<evidence type="ECO:0000313" key="2">
    <source>
        <dbReference type="EMBL" id="CUS10401.1"/>
    </source>
</evidence>
<dbReference type="AlphaFoldDB" id="A0A292PUD1"/>